<dbReference type="Gene3D" id="3.40.50.80">
    <property type="entry name" value="Nucleotide-binding domain of ferredoxin-NADP reductase (FNR) module"/>
    <property type="match status" value="1"/>
</dbReference>
<feature type="domain" description="Flavodoxin-like" evidence="5">
    <location>
        <begin position="45"/>
        <end position="180"/>
    </location>
</feature>
<dbReference type="Gene3D" id="3.40.50.360">
    <property type="match status" value="1"/>
</dbReference>
<dbReference type="RefSeq" id="WP_193909830.1">
    <property type="nucleotide sequence ID" value="NZ_PRDL01000001.1"/>
</dbReference>
<evidence type="ECO:0000256" key="4">
    <source>
        <dbReference type="ARBA" id="ARBA00023797"/>
    </source>
</evidence>
<evidence type="ECO:0000256" key="3">
    <source>
        <dbReference type="ARBA" id="ARBA00022982"/>
    </source>
</evidence>
<dbReference type="InterPro" id="IPR001094">
    <property type="entry name" value="Flavdoxin-like"/>
</dbReference>
<evidence type="ECO:0000259" key="6">
    <source>
        <dbReference type="PROSITE" id="PS51384"/>
    </source>
</evidence>
<dbReference type="GO" id="GO:0003958">
    <property type="term" value="F:NADPH-hemoprotein reductase activity"/>
    <property type="evidence" value="ECO:0007669"/>
    <property type="project" value="UniProtKB-EC"/>
</dbReference>
<keyword evidence="2" id="KW-0288">FMN</keyword>
<dbReference type="PROSITE" id="PS50902">
    <property type="entry name" value="FLAVODOXIN_LIKE"/>
    <property type="match status" value="1"/>
</dbReference>
<dbReference type="Gene3D" id="2.40.30.10">
    <property type="entry name" value="Translation factors"/>
    <property type="match status" value="1"/>
</dbReference>
<dbReference type="InterPro" id="IPR001709">
    <property type="entry name" value="Flavoprot_Pyr_Nucl_cyt_Rdtase"/>
</dbReference>
<sequence>MSRYLLVAFILLVYAVFCYLCWWRFQRRQARLLSAYNTASGTDVWLVAYASQGGNAQTIAEQTAQQLQQAGKAIQLIPLNHVTPSQLQHCAGALLVVSTYGEGEAPDNGNRFISRLDNLSFSSLQYAVLALGDSSYRHFCAFGHAVHVALHQQGATALGDLIEVDQRDASALRHWQYHLGQLTGQHNFEDWLPVEYQPWTLAHRQCLNPGSPGLPAFRVQLVPGNAQWLNWQAGDIVEIGPGNSRERLNKFFALSGIDSVHLRSCEALLQRKRLPVSTDEIAGLPAENSIEWIEALPDLPHREYSIASLPQEGHLDLLVRQTRDEQGELGLGSGWLTAHAQLDDQILLRVRSNPRFHPPADGVPLILIGNGTGIAGLRAHLRWRATQGQQQNWLLFGERTRAADFFFGEDIQQWQQSGFIAHLDVAFSRDADSPARYVQDLVRQHAERLRDWVENQQAAIYICGSLQGMAQGVETELEMILGKEALELLAENGRYCRDVY</sequence>
<keyword evidence="3" id="KW-0249">Electron transport</keyword>
<gene>
    <name evidence="7" type="ORF">C4F51_11340</name>
</gene>
<dbReference type="GO" id="GO:0005829">
    <property type="term" value="C:cytosol"/>
    <property type="evidence" value="ECO:0007669"/>
    <property type="project" value="TreeGrafter"/>
</dbReference>
<dbReference type="EMBL" id="PRDL01000001">
    <property type="protein sequence ID" value="MBE8717777.1"/>
    <property type="molecule type" value="Genomic_DNA"/>
</dbReference>
<feature type="domain" description="FAD-binding FR-type" evidence="6">
    <location>
        <begin position="194"/>
        <end position="359"/>
    </location>
</feature>
<dbReference type="EC" id="1.6.2.4" evidence="4"/>
<evidence type="ECO:0000313" key="8">
    <source>
        <dbReference type="Proteomes" id="UP000652567"/>
    </source>
</evidence>
<accession>A0A928YUB7</accession>
<dbReference type="PANTHER" id="PTHR19384:SF17">
    <property type="entry name" value="NADPH--CYTOCHROME P450 REDUCTASE"/>
    <property type="match status" value="1"/>
</dbReference>
<comment type="caution">
    <text evidence="7">The sequence shown here is derived from an EMBL/GenBank/DDBJ whole genome shotgun (WGS) entry which is preliminary data.</text>
</comment>
<keyword evidence="3" id="KW-0813">Transport</keyword>
<dbReference type="Proteomes" id="UP000652567">
    <property type="component" value="Unassembled WGS sequence"/>
</dbReference>
<dbReference type="InterPro" id="IPR017938">
    <property type="entry name" value="Riboflavin_synthase-like_b-brl"/>
</dbReference>
<reference evidence="7" key="1">
    <citation type="submission" date="2018-07" db="EMBL/GenBank/DDBJ databases">
        <title>Genome assembly of strain Ka43.</title>
        <authorList>
            <person name="Kukolya J."/>
            <person name="Nagy I."/>
            <person name="Horvath B."/>
            <person name="Toth A."/>
        </authorList>
    </citation>
    <scope>NUCLEOTIDE SEQUENCE</scope>
    <source>
        <strain evidence="7">KB43</strain>
    </source>
</reference>
<dbReference type="Pfam" id="PF00175">
    <property type="entry name" value="NAD_binding_1"/>
    <property type="match status" value="1"/>
</dbReference>
<evidence type="ECO:0000256" key="2">
    <source>
        <dbReference type="ARBA" id="ARBA00022643"/>
    </source>
</evidence>
<dbReference type="GO" id="GO:0050660">
    <property type="term" value="F:flavin adenine dinucleotide binding"/>
    <property type="evidence" value="ECO:0007669"/>
    <property type="project" value="TreeGrafter"/>
</dbReference>
<dbReference type="InterPro" id="IPR017927">
    <property type="entry name" value="FAD-bd_FR_type"/>
</dbReference>
<dbReference type="SUPFAM" id="SSF52343">
    <property type="entry name" value="Ferredoxin reductase-like, C-terminal NADP-linked domain"/>
    <property type="match status" value="1"/>
</dbReference>
<evidence type="ECO:0000313" key="7">
    <source>
        <dbReference type="EMBL" id="MBE8717777.1"/>
    </source>
</evidence>
<dbReference type="InterPro" id="IPR039261">
    <property type="entry name" value="FNR_nucleotide-bd"/>
</dbReference>
<dbReference type="PRINTS" id="PR00369">
    <property type="entry name" value="FLAVODOXIN"/>
</dbReference>
<evidence type="ECO:0000256" key="1">
    <source>
        <dbReference type="ARBA" id="ARBA00022630"/>
    </source>
</evidence>
<dbReference type="CDD" id="cd06200">
    <property type="entry name" value="SiR_like1"/>
    <property type="match status" value="1"/>
</dbReference>
<keyword evidence="8" id="KW-1185">Reference proteome</keyword>
<evidence type="ECO:0000259" key="5">
    <source>
        <dbReference type="PROSITE" id="PS50902"/>
    </source>
</evidence>
<dbReference type="InterPro" id="IPR029039">
    <property type="entry name" value="Flavoprotein-like_sf"/>
</dbReference>
<dbReference type="PRINTS" id="PR00371">
    <property type="entry name" value="FPNCR"/>
</dbReference>
<dbReference type="SUPFAM" id="SSF52218">
    <property type="entry name" value="Flavoproteins"/>
    <property type="match status" value="1"/>
</dbReference>
<name>A0A928YUB7_9GAMM</name>
<dbReference type="InterPro" id="IPR008254">
    <property type="entry name" value="Flavodoxin/NO_synth"/>
</dbReference>
<dbReference type="InterPro" id="IPR001433">
    <property type="entry name" value="OxRdtase_FAD/NAD-bd"/>
</dbReference>
<dbReference type="GO" id="GO:0010181">
    <property type="term" value="F:FMN binding"/>
    <property type="evidence" value="ECO:0007669"/>
    <property type="project" value="InterPro"/>
</dbReference>
<dbReference type="Pfam" id="PF00258">
    <property type="entry name" value="Flavodoxin_1"/>
    <property type="match status" value="1"/>
</dbReference>
<dbReference type="AlphaFoldDB" id="A0A928YUB7"/>
<organism evidence="7 8">
    <name type="scientific">Cellvibrio polysaccharolyticus</name>
    <dbReference type="NCBI Taxonomy" id="2082724"/>
    <lineage>
        <taxon>Bacteria</taxon>
        <taxon>Pseudomonadati</taxon>
        <taxon>Pseudomonadota</taxon>
        <taxon>Gammaproteobacteria</taxon>
        <taxon>Cellvibrionales</taxon>
        <taxon>Cellvibrionaceae</taxon>
        <taxon>Cellvibrio</taxon>
    </lineage>
</organism>
<keyword evidence="1" id="KW-0285">Flavoprotein</keyword>
<dbReference type="PANTHER" id="PTHR19384">
    <property type="entry name" value="NITRIC OXIDE SYNTHASE-RELATED"/>
    <property type="match status" value="1"/>
</dbReference>
<proteinExistence type="predicted"/>
<dbReference type="PROSITE" id="PS51384">
    <property type="entry name" value="FAD_FR"/>
    <property type="match status" value="1"/>
</dbReference>
<protein>
    <recommendedName>
        <fullName evidence="4">NADPH--hemoprotein reductase</fullName>
        <ecNumber evidence="4">1.6.2.4</ecNumber>
    </recommendedName>
</protein>
<dbReference type="SUPFAM" id="SSF63380">
    <property type="entry name" value="Riboflavin synthase domain-like"/>
    <property type="match status" value="1"/>
</dbReference>